<evidence type="ECO:0000259" key="4">
    <source>
        <dbReference type="SMART" id="SM01043"/>
    </source>
</evidence>
<feature type="domain" description="Bacterial transcriptional activator" evidence="4">
    <location>
        <begin position="125"/>
        <end position="266"/>
    </location>
</feature>
<dbReference type="SMART" id="SM01043">
    <property type="entry name" value="BTAD"/>
    <property type="match status" value="1"/>
</dbReference>
<dbReference type="SUPFAM" id="SSF48452">
    <property type="entry name" value="TPR-like"/>
    <property type="match status" value="1"/>
</dbReference>
<dbReference type="Pfam" id="PF03704">
    <property type="entry name" value="BTAD"/>
    <property type="match status" value="1"/>
</dbReference>
<dbReference type="PANTHER" id="PTHR35807:SF1">
    <property type="entry name" value="TRANSCRIPTIONAL REGULATOR REDD"/>
    <property type="match status" value="1"/>
</dbReference>
<dbReference type="STRING" id="648782.SAMN04488554_0347"/>
<evidence type="ECO:0000256" key="3">
    <source>
        <dbReference type="SAM" id="MobiDB-lite"/>
    </source>
</evidence>
<dbReference type="InterPro" id="IPR005158">
    <property type="entry name" value="BTAD"/>
</dbReference>
<dbReference type="OrthoDB" id="3691954at2"/>
<keyword evidence="6" id="KW-1185">Reference proteome</keyword>
<gene>
    <name evidence="5" type="ORF">SAMN04488554_0347</name>
</gene>
<protein>
    <submittedName>
        <fullName evidence="5">AAA ATPase domain-containing protein</fullName>
    </submittedName>
</protein>
<dbReference type="EMBL" id="FNTX01000001">
    <property type="protein sequence ID" value="SED64997.1"/>
    <property type="molecule type" value="Genomic_DNA"/>
</dbReference>
<dbReference type="InterPro" id="IPR041664">
    <property type="entry name" value="AAA_16"/>
</dbReference>
<dbReference type="InterPro" id="IPR051677">
    <property type="entry name" value="AfsR-DnrI-RedD_regulator"/>
</dbReference>
<evidence type="ECO:0000313" key="5">
    <source>
        <dbReference type="EMBL" id="SED64997.1"/>
    </source>
</evidence>
<dbReference type="Gene3D" id="1.25.40.10">
    <property type="entry name" value="Tetratricopeptide repeat domain"/>
    <property type="match status" value="1"/>
</dbReference>
<reference evidence="6" key="1">
    <citation type="submission" date="2016-10" db="EMBL/GenBank/DDBJ databases">
        <authorList>
            <person name="Varghese N."/>
            <person name="Submissions S."/>
        </authorList>
    </citation>
    <scope>NUCLEOTIDE SEQUENCE [LARGE SCALE GENOMIC DNA]</scope>
    <source>
        <strain evidence="6">DSM 21368</strain>
    </source>
</reference>
<evidence type="ECO:0000256" key="1">
    <source>
        <dbReference type="ARBA" id="ARBA00023015"/>
    </source>
</evidence>
<dbReference type="PANTHER" id="PTHR35807">
    <property type="entry name" value="TRANSCRIPTIONAL REGULATOR REDD-RELATED"/>
    <property type="match status" value="1"/>
</dbReference>
<dbReference type="GO" id="GO:0003677">
    <property type="term" value="F:DNA binding"/>
    <property type="evidence" value="ECO:0007669"/>
    <property type="project" value="TreeGrafter"/>
</dbReference>
<name>A0A1H5CEI4_9MICO</name>
<organism evidence="5 6">
    <name type="scientific">Ruania alba</name>
    <dbReference type="NCBI Taxonomy" id="648782"/>
    <lineage>
        <taxon>Bacteria</taxon>
        <taxon>Bacillati</taxon>
        <taxon>Actinomycetota</taxon>
        <taxon>Actinomycetes</taxon>
        <taxon>Micrococcales</taxon>
        <taxon>Ruaniaceae</taxon>
        <taxon>Ruania</taxon>
    </lineage>
</organism>
<dbReference type="SUPFAM" id="SSF52540">
    <property type="entry name" value="P-loop containing nucleoside triphosphate hydrolases"/>
    <property type="match status" value="1"/>
</dbReference>
<feature type="region of interest" description="Disordered" evidence="3">
    <location>
        <begin position="1"/>
        <end position="22"/>
    </location>
</feature>
<evidence type="ECO:0000313" key="6">
    <source>
        <dbReference type="Proteomes" id="UP000199220"/>
    </source>
</evidence>
<accession>A0A1H5CEI4</accession>
<dbReference type="InterPro" id="IPR036388">
    <property type="entry name" value="WH-like_DNA-bd_sf"/>
</dbReference>
<evidence type="ECO:0000256" key="2">
    <source>
        <dbReference type="ARBA" id="ARBA00023163"/>
    </source>
</evidence>
<proteinExistence type="predicted"/>
<dbReference type="GO" id="GO:0006355">
    <property type="term" value="P:regulation of DNA-templated transcription"/>
    <property type="evidence" value="ECO:0007669"/>
    <property type="project" value="TreeGrafter"/>
</dbReference>
<dbReference type="Proteomes" id="UP000199220">
    <property type="component" value="Unassembled WGS sequence"/>
</dbReference>
<dbReference type="InterPro" id="IPR027417">
    <property type="entry name" value="P-loop_NTPase"/>
</dbReference>
<dbReference type="InterPro" id="IPR011990">
    <property type="entry name" value="TPR-like_helical_dom_sf"/>
</dbReference>
<dbReference type="Gene3D" id="3.40.50.300">
    <property type="entry name" value="P-loop containing nucleotide triphosphate hydrolases"/>
    <property type="match status" value="1"/>
</dbReference>
<sequence>MCVGHRGTGEFERGLPVPPGAASPAAAAPVQIGLLDRLSVCVNGVDVTPQGPTQQRLVIALAVAALHEQRPSVDELVDAVYGEELPPRPRRSVATLVWRLRKTWGTEAISSDPYGYWLVAAWCSIDVREYEGLLQRGHTLARDGDRTGAVAALTQALSTWPSAGEPRAALPPAEAERFTELRLGAMERLGELLSGTSRRDEAIRLLEHVTTERPAWEHSQALLIGCYLDLGNRADANRSCDRARRALIDQGVEPGPELSGIIARLGRAESAEAPSAARPVEPAGQVLEPEPLIGRSRDLEAVSAAVRTAIQSTTPSVVAVSGEAGIGKSALVRAVLARFAEEGGPRALTLQCDPRRTLPYAVFAPLAPPDDQTSPLSRLLRGDALADPAASIDLLHTALSEQLRSIADPTGLVLVVEDLHWAPPATVEAVAALLGAAHTSALAVLITTRTRTLPDQLTRWVQQRTRLSGLSIDAVAQLIGSENDPALAVDLRRRTGGNPLYVRQLHQTGHIGTSDLPDDLKAAIDAHLQLIPDEVLDTLRVASAVGDTFTLVTLAALPGEIRQDLPTWRGQLATAASHGLVRADPGEPGRYDFVHTLIREHLYDQIEADHQTRIHAAIGRALQRLALSRPCPADILAHHYVRGWPETSTDEVVDTLTAAAQAASAQLDFTQAAAHYRAALDHLAMDPQREQDTRTAQLLGAAAGACAAAGQLHMANELYQSQLRLADATGMIRWRLFAALGILRTQYTRRVGPEVTDHLVAAVSEACASGELAALPELVGEALAAIQVYRPARAAELLDSTCQIAPVMRGRFRLEVWEHQAVPDQLLTARALVEDDTADPIGSWLRLWVSEVAAGMRAIDDQPPCPVPLNDADDQTRFDLTQWRITTMIAAGDVGRAYRLIDEALAAPRHPDPAENARRAASFYGQRTYLALLTGDLDAAQQSPLLAHPTWASRHPIMRYVAAYLPAVAGAASARELCADLVEEIRDEIIPDSDIVPRLLLLAGTCRRTEHRAGLEVCLEHLQRHRGEHGIFRFGQYWGSADGTIGDLHVALGDLEAAIEAYQCAIAGYEIVHAYRYLPSARRALARTLERLGRPTASGHLTSGR</sequence>
<dbReference type="Pfam" id="PF13191">
    <property type="entry name" value="AAA_16"/>
    <property type="match status" value="1"/>
</dbReference>
<dbReference type="AlphaFoldDB" id="A0A1H5CEI4"/>
<dbReference type="Gene3D" id="1.10.10.10">
    <property type="entry name" value="Winged helix-like DNA-binding domain superfamily/Winged helix DNA-binding domain"/>
    <property type="match status" value="1"/>
</dbReference>
<keyword evidence="2" id="KW-0804">Transcription</keyword>
<keyword evidence="1" id="KW-0805">Transcription regulation</keyword>